<accession>A0ABV3S5W2</accession>
<feature type="transmembrane region" description="Helical" evidence="17">
    <location>
        <begin position="358"/>
        <end position="379"/>
    </location>
</feature>
<reference evidence="18 19" key="1">
    <citation type="submission" date="2024-02" db="EMBL/GenBank/DDBJ databases">
        <title>New especies of Spiribacter isolated from saline water.</title>
        <authorList>
            <person name="Leon M.J."/>
            <person name="De La Haba R."/>
            <person name="Sanchez-Porro C."/>
            <person name="Ventosa A."/>
        </authorList>
    </citation>
    <scope>NUCLEOTIDE SEQUENCE [LARGE SCALE GENOMIC DNA]</scope>
    <source>
        <strain evidence="19">ag22IC4-227</strain>
    </source>
</reference>
<evidence type="ECO:0000256" key="3">
    <source>
        <dbReference type="ARBA" id="ARBA00022475"/>
    </source>
</evidence>
<keyword evidence="12 17" id="KW-0472">Membrane</keyword>
<dbReference type="PANTHER" id="PTHR30474">
    <property type="entry name" value="CELL CYCLE PROTEIN"/>
    <property type="match status" value="1"/>
</dbReference>
<evidence type="ECO:0000256" key="13">
    <source>
        <dbReference type="ARBA" id="ARBA00023306"/>
    </source>
</evidence>
<keyword evidence="8 17" id="KW-0812">Transmembrane</keyword>
<evidence type="ECO:0000256" key="1">
    <source>
        <dbReference type="ARBA" id="ARBA00004651"/>
    </source>
</evidence>
<evidence type="ECO:0000256" key="11">
    <source>
        <dbReference type="ARBA" id="ARBA00022989"/>
    </source>
</evidence>
<dbReference type="PANTHER" id="PTHR30474:SF2">
    <property type="entry name" value="PEPTIDOGLYCAN GLYCOSYLTRANSFERASE FTSW-RELATED"/>
    <property type="match status" value="1"/>
</dbReference>
<keyword evidence="6 17" id="KW-0328">Glycosyltransferase</keyword>
<comment type="pathway">
    <text evidence="2 17">Cell wall biogenesis; peptidoglycan biosynthesis.</text>
</comment>
<feature type="transmembrane region" description="Helical" evidence="17">
    <location>
        <begin position="66"/>
        <end position="84"/>
    </location>
</feature>
<evidence type="ECO:0000313" key="18">
    <source>
        <dbReference type="EMBL" id="MEX0385516.1"/>
    </source>
</evidence>
<keyword evidence="14 17" id="KW-0961">Cell wall biogenesis/degradation</keyword>
<gene>
    <name evidence="17 18" type="primary">ftsW</name>
    <name evidence="18" type="ORF">V6X64_00720</name>
</gene>
<feature type="transmembrane region" description="Helical" evidence="17">
    <location>
        <begin position="157"/>
        <end position="174"/>
    </location>
</feature>
<evidence type="ECO:0000256" key="2">
    <source>
        <dbReference type="ARBA" id="ARBA00004752"/>
    </source>
</evidence>
<keyword evidence="3 17" id="KW-1003">Cell membrane</keyword>
<evidence type="ECO:0000256" key="12">
    <source>
        <dbReference type="ARBA" id="ARBA00023136"/>
    </source>
</evidence>
<evidence type="ECO:0000256" key="10">
    <source>
        <dbReference type="ARBA" id="ARBA00022984"/>
    </source>
</evidence>
<keyword evidence="13 17" id="KW-0131">Cell cycle</keyword>
<keyword evidence="9 17" id="KW-0133">Cell shape</keyword>
<dbReference type="HAMAP" id="MF_00913">
    <property type="entry name" value="PGT_FtsW_proteobact"/>
    <property type="match status" value="1"/>
</dbReference>
<evidence type="ECO:0000256" key="14">
    <source>
        <dbReference type="ARBA" id="ARBA00023316"/>
    </source>
</evidence>
<keyword evidence="10 17" id="KW-0573">Peptidoglycan synthesis</keyword>
<evidence type="ECO:0000256" key="15">
    <source>
        <dbReference type="ARBA" id="ARBA00038053"/>
    </source>
</evidence>
<name>A0ABV3S5W2_9GAMM</name>
<evidence type="ECO:0000256" key="16">
    <source>
        <dbReference type="ARBA" id="ARBA00049902"/>
    </source>
</evidence>
<keyword evidence="11 17" id="KW-1133">Transmembrane helix</keyword>
<dbReference type="InterPro" id="IPR018365">
    <property type="entry name" value="Cell_cycle_FtsW-rel_CS"/>
</dbReference>
<sequence>MSEVTLHPRLEALLGYRDAVAADIDRPLLTTIIAIVALGLVMMASASVGVAEQAGGGSMHYLQRQLLFLVPAVAAFAIGLRLPLDILESLAGPLLMFGLFLLVLVLIPGVGRESNGAVRWIPLGPVNVQASEVARLFLLIYFAAFLQRHGATLRRSARPLLPGLLVLGVAAVLLLAQPDFGALAVLVATIGGLFFIAGMPLLLFIGLAAVAGIAGALLIFSSPYRLERLTAFRDPWADPFDTGFQLTQSLIAVGRGEWFGVGLGNSVQKLFYLPEAHTDFLFAVLAEELGLVGMMVVIALYAFLVWRACRIGATSLRAGRHFGGLLAYGIGIGLGLQAFVNMGVNLGLLPTKGLTLPLMSYGGSSLVMSAAALGLLMRVDLECRRAGRSASARPQRRPS</sequence>
<dbReference type="Pfam" id="PF01098">
    <property type="entry name" value="FTSW_RODA_SPOVE"/>
    <property type="match status" value="1"/>
</dbReference>
<feature type="transmembrane region" description="Helical" evidence="17">
    <location>
        <begin position="325"/>
        <end position="346"/>
    </location>
</feature>
<dbReference type="InterPro" id="IPR013437">
    <property type="entry name" value="FtsW"/>
</dbReference>
<dbReference type="NCBIfam" id="TIGR02614">
    <property type="entry name" value="ftsW"/>
    <property type="match status" value="1"/>
</dbReference>
<dbReference type="EC" id="2.4.99.28" evidence="17"/>
<evidence type="ECO:0000256" key="9">
    <source>
        <dbReference type="ARBA" id="ARBA00022960"/>
    </source>
</evidence>
<keyword evidence="4 17" id="KW-0997">Cell inner membrane</keyword>
<keyword evidence="19" id="KW-1185">Reference proteome</keyword>
<evidence type="ECO:0000313" key="19">
    <source>
        <dbReference type="Proteomes" id="UP001556653"/>
    </source>
</evidence>
<organism evidence="18 19">
    <name type="scientific">Spiribacter onubensis</name>
    <dbReference type="NCBI Taxonomy" id="3122420"/>
    <lineage>
        <taxon>Bacteria</taxon>
        <taxon>Pseudomonadati</taxon>
        <taxon>Pseudomonadota</taxon>
        <taxon>Gammaproteobacteria</taxon>
        <taxon>Chromatiales</taxon>
        <taxon>Ectothiorhodospiraceae</taxon>
        <taxon>Spiribacter</taxon>
    </lineage>
</organism>
<proteinExistence type="inferred from homology"/>
<feature type="transmembrane region" description="Helical" evidence="17">
    <location>
        <begin position="32"/>
        <end position="54"/>
    </location>
</feature>
<comment type="function">
    <text evidence="17">Peptidoglycan polymerase that is essential for cell division.</text>
</comment>
<evidence type="ECO:0000256" key="8">
    <source>
        <dbReference type="ARBA" id="ARBA00022692"/>
    </source>
</evidence>
<evidence type="ECO:0000256" key="6">
    <source>
        <dbReference type="ARBA" id="ARBA00022676"/>
    </source>
</evidence>
<evidence type="ECO:0000256" key="17">
    <source>
        <dbReference type="HAMAP-Rule" id="MF_00913"/>
    </source>
</evidence>
<evidence type="ECO:0000256" key="7">
    <source>
        <dbReference type="ARBA" id="ARBA00022679"/>
    </source>
</evidence>
<dbReference type="PROSITE" id="PS00428">
    <property type="entry name" value="FTSW_RODA_SPOVE"/>
    <property type="match status" value="1"/>
</dbReference>
<feature type="transmembrane region" description="Helical" evidence="17">
    <location>
        <begin position="180"/>
        <end position="196"/>
    </location>
</feature>
<dbReference type="InterPro" id="IPR001182">
    <property type="entry name" value="FtsW/RodA"/>
</dbReference>
<evidence type="ECO:0000256" key="4">
    <source>
        <dbReference type="ARBA" id="ARBA00022519"/>
    </source>
</evidence>
<protein>
    <recommendedName>
        <fullName evidence="17">Probable peptidoglycan glycosyltransferase FtsW</fullName>
        <shortName evidence="17">PGT</shortName>
        <ecNumber evidence="17">2.4.99.28</ecNumber>
    </recommendedName>
    <alternativeName>
        <fullName evidence="17">Cell division protein FtsW</fullName>
    </alternativeName>
    <alternativeName>
        <fullName evidence="17">Cell wall polymerase</fullName>
    </alternativeName>
    <alternativeName>
        <fullName evidence="17">Peptidoglycan polymerase</fullName>
        <shortName evidence="17">PG polymerase</shortName>
    </alternativeName>
</protein>
<keyword evidence="5 17" id="KW-0132">Cell division</keyword>
<keyword evidence="7 17" id="KW-0808">Transferase</keyword>
<feature type="transmembrane region" description="Helical" evidence="17">
    <location>
        <begin position="201"/>
        <end position="220"/>
    </location>
</feature>
<evidence type="ECO:0000256" key="5">
    <source>
        <dbReference type="ARBA" id="ARBA00022618"/>
    </source>
</evidence>
<comment type="subcellular location">
    <subcellularLocation>
        <location evidence="17">Cell inner membrane</location>
        <topology evidence="17">Multi-pass membrane protein</topology>
    </subcellularLocation>
    <subcellularLocation>
        <location evidence="1">Cell membrane</location>
        <topology evidence="1">Multi-pass membrane protein</topology>
    </subcellularLocation>
    <text evidence="17">Localizes to the division septum.</text>
</comment>
<feature type="transmembrane region" description="Helical" evidence="17">
    <location>
        <begin position="90"/>
        <end position="110"/>
    </location>
</feature>
<comment type="catalytic activity">
    <reaction evidence="16 17">
        <text>[GlcNAc-(1-&gt;4)-Mur2Ac(oyl-L-Ala-gamma-D-Glu-L-Lys-D-Ala-D-Ala)](n)-di-trans,octa-cis-undecaprenyl diphosphate + beta-D-GlcNAc-(1-&gt;4)-Mur2Ac(oyl-L-Ala-gamma-D-Glu-L-Lys-D-Ala-D-Ala)-di-trans,octa-cis-undecaprenyl diphosphate = [GlcNAc-(1-&gt;4)-Mur2Ac(oyl-L-Ala-gamma-D-Glu-L-Lys-D-Ala-D-Ala)](n+1)-di-trans,octa-cis-undecaprenyl diphosphate + di-trans,octa-cis-undecaprenyl diphosphate + H(+)</text>
        <dbReference type="Rhea" id="RHEA:23708"/>
        <dbReference type="Rhea" id="RHEA-COMP:9602"/>
        <dbReference type="Rhea" id="RHEA-COMP:9603"/>
        <dbReference type="ChEBI" id="CHEBI:15378"/>
        <dbReference type="ChEBI" id="CHEBI:58405"/>
        <dbReference type="ChEBI" id="CHEBI:60033"/>
        <dbReference type="ChEBI" id="CHEBI:78435"/>
        <dbReference type="EC" id="2.4.99.28"/>
    </reaction>
</comment>
<feature type="transmembrane region" description="Helical" evidence="17">
    <location>
        <begin position="280"/>
        <end position="304"/>
    </location>
</feature>
<dbReference type="RefSeq" id="WP_367966001.1">
    <property type="nucleotide sequence ID" value="NZ_JBAKFJ010000001.1"/>
</dbReference>
<comment type="caution">
    <text evidence="18">The sequence shown here is derived from an EMBL/GenBank/DDBJ whole genome shotgun (WGS) entry which is preliminary data.</text>
</comment>
<comment type="similarity">
    <text evidence="15 17">Belongs to the SEDS family. FtsW subfamily.</text>
</comment>
<dbReference type="EMBL" id="JBAKFJ010000001">
    <property type="protein sequence ID" value="MEX0385516.1"/>
    <property type="molecule type" value="Genomic_DNA"/>
</dbReference>
<dbReference type="Proteomes" id="UP001556653">
    <property type="component" value="Unassembled WGS sequence"/>
</dbReference>